<feature type="region of interest" description="Disordered" evidence="1">
    <location>
        <begin position="1"/>
        <end position="89"/>
    </location>
</feature>
<dbReference type="AlphaFoldDB" id="A0A8S0QJI3"/>
<feature type="compositionally biased region" description="Basic residues" evidence="1">
    <location>
        <begin position="79"/>
        <end position="89"/>
    </location>
</feature>
<name>A0A8S0QJI3_OLEEU</name>
<feature type="compositionally biased region" description="Polar residues" evidence="1">
    <location>
        <begin position="1"/>
        <end position="11"/>
    </location>
</feature>
<accession>A0A8S0QJI3</accession>
<evidence type="ECO:0000313" key="2">
    <source>
        <dbReference type="EMBL" id="CAA2965773.1"/>
    </source>
</evidence>
<dbReference type="Gramene" id="OE9A081035T1">
    <property type="protein sequence ID" value="OE9A081035C1"/>
    <property type="gene ID" value="OE9A081035"/>
</dbReference>
<dbReference type="EMBL" id="CACTIH010001848">
    <property type="protein sequence ID" value="CAA2965773.1"/>
    <property type="molecule type" value="Genomic_DNA"/>
</dbReference>
<evidence type="ECO:0000313" key="3">
    <source>
        <dbReference type="Proteomes" id="UP000594638"/>
    </source>
</evidence>
<feature type="compositionally biased region" description="Basic and acidic residues" evidence="1">
    <location>
        <begin position="61"/>
        <end position="74"/>
    </location>
</feature>
<feature type="compositionally biased region" description="Basic and acidic residues" evidence="1">
    <location>
        <begin position="30"/>
        <end position="47"/>
    </location>
</feature>
<gene>
    <name evidence="2" type="ORF">OLEA9_A081035</name>
</gene>
<sequence>MQLMPSSSTSDVGARNNKVNKVKNFTADIDPEREMRYKEKGLKRPHELATPTARPSQQPVEDSKYKSRRAEHEGSSSQRRCKAKLQRKA</sequence>
<organism evidence="2 3">
    <name type="scientific">Olea europaea subsp. europaea</name>
    <dbReference type="NCBI Taxonomy" id="158383"/>
    <lineage>
        <taxon>Eukaryota</taxon>
        <taxon>Viridiplantae</taxon>
        <taxon>Streptophyta</taxon>
        <taxon>Embryophyta</taxon>
        <taxon>Tracheophyta</taxon>
        <taxon>Spermatophyta</taxon>
        <taxon>Magnoliopsida</taxon>
        <taxon>eudicotyledons</taxon>
        <taxon>Gunneridae</taxon>
        <taxon>Pentapetalae</taxon>
        <taxon>asterids</taxon>
        <taxon>lamiids</taxon>
        <taxon>Lamiales</taxon>
        <taxon>Oleaceae</taxon>
        <taxon>Oleeae</taxon>
        <taxon>Olea</taxon>
    </lineage>
</organism>
<proteinExistence type="predicted"/>
<evidence type="ECO:0000256" key="1">
    <source>
        <dbReference type="SAM" id="MobiDB-lite"/>
    </source>
</evidence>
<comment type="caution">
    <text evidence="2">The sequence shown here is derived from an EMBL/GenBank/DDBJ whole genome shotgun (WGS) entry which is preliminary data.</text>
</comment>
<protein>
    <submittedName>
        <fullName evidence="2">Uncharacterized protein</fullName>
    </submittedName>
</protein>
<keyword evidence="3" id="KW-1185">Reference proteome</keyword>
<reference evidence="2 3" key="1">
    <citation type="submission" date="2019-12" db="EMBL/GenBank/DDBJ databases">
        <authorList>
            <person name="Alioto T."/>
            <person name="Alioto T."/>
            <person name="Gomez Garrido J."/>
        </authorList>
    </citation>
    <scope>NUCLEOTIDE SEQUENCE [LARGE SCALE GENOMIC DNA]</scope>
</reference>
<dbReference type="Proteomes" id="UP000594638">
    <property type="component" value="Unassembled WGS sequence"/>
</dbReference>